<evidence type="ECO:0000313" key="3">
    <source>
        <dbReference type="Proteomes" id="UP000076580"/>
    </source>
</evidence>
<name>A0A151GNV6_DRECN</name>
<proteinExistence type="predicted"/>
<dbReference type="Proteomes" id="UP000076580">
    <property type="component" value="Chromosome 02"/>
</dbReference>
<sequence length="186" mass="19657">MRSSASRLIGSERGEQRRAACFFLPRGHVASTARPVPPAPDQRRHGSSPLFARQATPTPPHALVIPSSVSARISVGNCTHAPAASPYPRVSQGSSEAAAAGRFGPGVSLVKQMQPAQDTFETPSSVRLALAKGWLSHCAEVGQGIGQVVGVALHAIAHRPALRVSCQLDAALRISRRWVLVTPRAR</sequence>
<reference evidence="2 3" key="1">
    <citation type="journal article" date="2016" name="Sci. Rep.">
        <title>Insights into Adaptations to a Near-Obligate Nematode Endoparasitic Lifestyle from the Finished Genome of Drechmeria coniospora.</title>
        <authorList>
            <person name="Zhang L."/>
            <person name="Zhou Z."/>
            <person name="Guo Q."/>
            <person name="Fokkens L."/>
            <person name="Miskei M."/>
            <person name="Pocsi I."/>
            <person name="Zhang W."/>
            <person name="Chen M."/>
            <person name="Wang L."/>
            <person name="Sun Y."/>
            <person name="Donzelli B.G."/>
            <person name="Gibson D.M."/>
            <person name="Nelson D.R."/>
            <person name="Luo J.G."/>
            <person name="Rep M."/>
            <person name="Liu H."/>
            <person name="Yang S."/>
            <person name="Wang J."/>
            <person name="Krasnoff S.B."/>
            <person name="Xu Y."/>
            <person name="Molnar I."/>
            <person name="Lin M."/>
        </authorList>
    </citation>
    <scope>NUCLEOTIDE SEQUENCE [LARGE SCALE GENOMIC DNA]</scope>
    <source>
        <strain evidence="2 3">ARSEF 6962</strain>
    </source>
</reference>
<comment type="caution">
    <text evidence="2">The sequence shown here is derived from an EMBL/GenBank/DDBJ whole genome shotgun (WGS) entry which is preliminary data.</text>
</comment>
<dbReference type="AlphaFoldDB" id="A0A151GNV6"/>
<evidence type="ECO:0000313" key="2">
    <source>
        <dbReference type="EMBL" id="KYK58776.1"/>
    </source>
</evidence>
<keyword evidence="3" id="KW-1185">Reference proteome</keyword>
<dbReference type="EMBL" id="LAYC01000002">
    <property type="protein sequence ID" value="KYK58776.1"/>
    <property type="molecule type" value="Genomic_DNA"/>
</dbReference>
<feature type="region of interest" description="Disordered" evidence="1">
    <location>
        <begin position="30"/>
        <end position="59"/>
    </location>
</feature>
<accession>A0A151GNV6</accession>
<evidence type="ECO:0000256" key="1">
    <source>
        <dbReference type="SAM" id="MobiDB-lite"/>
    </source>
</evidence>
<dbReference type="RefSeq" id="XP_040658128.1">
    <property type="nucleotide sequence ID" value="XM_040803095.1"/>
</dbReference>
<dbReference type="GeneID" id="63718437"/>
<dbReference type="InParanoid" id="A0A151GNV6"/>
<organism evidence="2 3">
    <name type="scientific">Drechmeria coniospora</name>
    <name type="common">Nematophagous fungus</name>
    <name type="synonym">Meria coniospora</name>
    <dbReference type="NCBI Taxonomy" id="98403"/>
    <lineage>
        <taxon>Eukaryota</taxon>
        <taxon>Fungi</taxon>
        <taxon>Dikarya</taxon>
        <taxon>Ascomycota</taxon>
        <taxon>Pezizomycotina</taxon>
        <taxon>Sordariomycetes</taxon>
        <taxon>Hypocreomycetidae</taxon>
        <taxon>Hypocreales</taxon>
        <taxon>Ophiocordycipitaceae</taxon>
        <taxon>Drechmeria</taxon>
    </lineage>
</organism>
<gene>
    <name evidence="2" type="ORF">DCS_05794</name>
</gene>
<protein>
    <submittedName>
        <fullName evidence="2">Uncharacterized protein</fullName>
    </submittedName>
</protein>